<keyword evidence="2 15" id="KW-0813">Transport</keyword>
<dbReference type="InterPro" id="IPR002146">
    <property type="entry name" value="ATP_synth_b/b'su_bac/chlpt"/>
</dbReference>
<dbReference type="KEGG" id="bgok:Pr1d_30000"/>
<name>A0A5B9Q9Z7_9BACT</name>
<reference evidence="19 20" key="1">
    <citation type="submission" date="2019-08" db="EMBL/GenBank/DDBJ databases">
        <title>Deep-cultivation of Planctomycetes and their phenomic and genomic characterization uncovers novel biology.</title>
        <authorList>
            <person name="Wiegand S."/>
            <person name="Jogler M."/>
            <person name="Boedeker C."/>
            <person name="Pinto D."/>
            <person name="Vollmers J."/>
            <person name="Rivas-Marin E."/>
            <person name="Kohn T."/>
            <person name="Peeters S.H."/>
            <person name="Heuer A."/>
            <person name="Rast P."/>
            <person name="Oberbeckmann S."/>
            <person name="Bunk B."/>
            <person name="Jeske O."/>
            <person name="Meyerdierks A."/>
            <person name="Storesund J.E."/>
            <person name="Kallscheuer N."/>
            <person name="Luecker S."/>
            <person name="Lage O.M."/>
            <person name="Pohl T."/>
            <person name="Merkel B.J."/>
            <person name="Hornburger P."/>
            <person name="Mueller R.-W."/>
            <person name="Bruemmer F."/>
            <person name="Labrenz M."/>
            <person name="Spormann A.M."/>
            <person name="Op den Camp H."/>
            <person name="Overmann J."/>
            <person name="Amann R."/>
            <person name="Jetten M.S.M."/>
            <person name="Mascher T."/>
            <person name="Medema M.H."/>
            <person name="Devos D.P."/>
            <person name="Kaster A.-K."/>
            <person name="Ovreas L."/>
            <person name="Rohde M."/>
            <person name="Galperin M.Y."/>
            <person name="Jogler C."/>
        </authorList>
    </citation>
    <scope>NUCLEOTIDE SEQUENCE [LARGE SCALE GENOMIC DNA]</scope>
    <source>
        <strain evidence="19 20">Pr1d</strain>
    </source>
</reference>
<comment type="subunit">
    <text evidence="15">F-type ATPases have 2 components, F(1) - the catalytic core - and F(0) - the membrane proton channel. F(1) has five subunits: alpha(3), beta(3), gamma(1), delta(1), epsilon(1). F(0) has three main subunits: a(1), b(2) and c(10-14). The alpha and beta chains form an alternating ring which encloses part of the gamma chain. F(1) is attached to F(0) by a central stalk formed by the gamma and epsilon chains, while a peripheral stalk is formed by the delta and b chains.</text>
</comment>
<evidence type="ECO:0000256" key="15">
    <source>
        <dbReference type="HAMAP-Rule" id="MF_01398"/>
    </source>
</evidence>
<dbReference type="GO" id="GO:0012505">
    <property type="term" value="C:endomembrane system"/>
    <property type="evidence" value="ECO:0007669"/>
    <property type="project" value="UniProtKB-SubCell"/>
</dbReference>
<comment type="subunit">
    <text evidence="13">F-type ATPases have 2 components, F(1) - the catalytic core - and F(0) - the membrane proton channel. F(1) has five subunits: alpha(3), beta(3), gamma(1), delta(1), epsilon(1). F(0) has four main subunits: a(1), b(2) and c(10-14). The alpha and beta chains form an alternating ring which encloses part of the gamma chain. F(1) is attached to F(0) by a central stalk formed by the gamma and epsilon chains, while a peripheral stalk is formed by the delta and b chains.</text>
</comment>
<dbReference type="Proteomes" id="UP000323917">
    <property type="component" value="Chromosome"/>
</dbReference>
<dbReference type="GO" id="GO:0046961">
    <property type="term" value="F:proton-transporting ATPase activity, rotational mechanism"/>
    <property type="evidence" value="ECO:0007669"/>
    <property type="project" value="TreeGrafter"/>
</dbReference>
<comment type="function">
    <text evidence="11 15">F(1)F(0) ATP synthase produces ATP from ADP in the presence of a proton or sodium gradient. F-type ATPases consist of two structural domains, F(1) containing the extramembraneous catalytic core and F(0) containing the membrane proton channel, linked together by a central stalk and a peripheral stalk. During catalysis, ATP synthesis in the catalytic domain of F(1) is coupled via a rotary mechanism of the central stalk subunits to proton translocation.</text>
</comment>
<evidence type="ECO:0000256" key="13">
    <source>
        <dbReference type="ARBA" id="ARBA00026054"/>
    </source>
</evidence>
<dbReference type="GO" id="GO:0045259">
    <property type="term" value="C:proton-transporting ATP synthase complex"/>
    <property type="evidence" value="ECO:0007669"/>
    <property type="project" value="UniProtKB-KW"/>
</dbReference>
<keyword evidence="7 15" id="KW-1133">Transmembrane helix</keyword>
<keyword evidence="8 15" id="KW-0406">Ion transport</keyword>
<dbReference type="InterPro" id="IPR005864">
    <property type="entry name" value="ATP_synth_F0_bsu_bac"/>
</dbReference>
<gene>
    <name evidence="15 19" type="primary">atpF</name>
    <name evidence="19" type="ORF">Pr1d_30000</name>
</gene>
<feature type="signal peptide" evidence="18">
    <location>
        <begin position="1"/>
        <end position="28"/>
    </location>
</feature>
<keyword evidence="17" id="KW-0175">Coiled coil</keyword>
<keyword evidence="6 15" id="KW-0375">Hydrogen ion transport</keyword>
<evidence type="ECO:0000313" key="19">
    <source>
        <dbReference type="EMBL" id="QEG35698.1"/>
    </source>
</evidence>
<organism evidence="19 20">
    <name type="scientific">Bythopirellula goksoeyrii</name>
    <dbReference type="NCBI Taxonomy" id="1400387"/>
    <lineage>
        <taxon>Bacteria</taxon>
        <taxon>Pseudomonadati</taxon>
        <taxon>Planctomycetota</taxon>
        <taxon>Planctomycetia</taxon>
        <taxon>Pirellulales</taxon>
        <taxon>Lacipirellulaceae</taxon>
        <taxon>Bythopirellula</taxon>
    </lineage>
</organism>
<dbReference type="RefSeq" id="WP_148074183.1">
    <property type="nucleotide sequence ID" value="NZ_CP042913.1"/>
</dbReference>
<feature type="chain" id="PRO_5023011173" description="ATP synthase subunit b" evidence="18">
    <location>
        <begin position="29"/>
        <end position="216"/>
    </location>
</feature>
<evidence type="ECO:0000256" key="4">
    <source>
        <dbReference type="ARBA" id="ARBA00022547"/>
    </source>
</evidence>
<keyword evidence="20" id="KW-1185">Reference proteome</keyword>
<keyword evidence="9 15" id="KW-0472">Membrane</keyword>
<evidence type="ECO:0000256" key="14">
    <source>
        <dbReference type="ARBA" id="ARBA00037847"/>
    </source>
</evidence>
<evidence type="ECO:0000256" key="1">
    <source>
        <dbReference type="ARBA" id="ARBA00005513"/>
    </source>
</evidence>
<accession>A0A5B9Q9Z7</accession>
<keyword evidence="3 15" id="KW-1003">Cell membrane</keyword>
<evidence type="ECO:0000256" key="16">
    <source>
        <dbReference type="RuleBase" id="RU003848"/>
    </source>
</evidence>
<evidence type="ECO:0000256" key="10">
    <source>
        <dbReference type="ARBA" id="ARBA00023310"/>
    </source>
</evidence>
<proteinExistence type="inferred from homology"/>
<comment type="function">
    <text evidence="12">Component of the F(0) channel, it forms part of the peripheral stalk, linking F(1) to F(0). The b'-subunit is a diverged and duplicated form of b found in plants and photosynthetic bacteria.</text>
</comment>
<evidence type="ECO:0000256" key="8">
    <source>
        <dbReference type="ARBA" id="ARBA00023065"/>
    </source>
</evidence>
<evidence type="ECO:0000256" key="18">
    <source>
        <dbReference type="SAM" id="SignalP"/>
    </source>
</evidence>
<dbReference type="PANTHER" id="PTHR33445:SF1">
    <property type="entry name" value="ATP SYNTHASE SUBUNIT B"/>
    <property type="match status" value="1"/>
</dbReference>
<evidence type="ECO:0000256" key="11">
    <source>
        <dbReference type="ARBA" id="ARBA00025198"/>
    </source>
</evidence>
<dbReference type="NCBIfam" id="TIGR01144">
    <property type="entry name" value="ATP_synt_b"/>
    <property type="match status" value="1"/>
</dbReference>
<evidence type="ECO:0000256" key="17">
    <source>
        <dbReference type="SAM" id="Coils"/>
    </source>
</evidence>
<feature type="coiled-coil region" evidence="17">
    <location>
        <begin position="96"/>
        <end position="141"/>
    </location>
</feature>
<keyword evidence="10 15" id="KW-0066">ATP synthesis</keyword>
<evidence type="ECO:0000256" key="12">
    <source>
        <dbReference type="ARBA" id="ARBA00025614"/>
    </source>
</evidence>
<dbReference type="Pfam" id="PF00430">
    <property type="entry name" value="ATP-synt_B"/>
    <property type="match status" value="1"/>
</dbReference>
<feature type="transmembrane region" description="Helical" evidence="15">
    <location>
        <begin position="58"/>
        <end position="81"/>
    </location>
</feature>
<protein>
    <recommendedName>
        <fullName evidence="15">ATP synthase subunit b</fullName>
    </recommendedName>
    <alternativeName>
        <fullName evidence="15">ATP synthase F(0) sector subunit b</fullName>
    </alternativeName>
    <alternativeName>
        <fullName evidence="15">ATPase subunit I</fullName>
    </alternativeName>
    <alternativeName>
        <fullName evidence="15">F-type ATPase subunit b</fullName>
        <shortName evidence="15">F-ATPase subunit b</shortName>
    </alternativeName>
</protein>
<dbReference type="CDD" id="cd06503">
    <property type="entry name" value="ATP-synt_Fo_b"/>
    <property type="match status" value="1"/>
</dbReference>
<dbReference type="AlphaFoldDB" id="A0A5B9Q9Z7"/>
<evidence type="ECO:0000256" key="5">
    <source>
        <dbReference type="ARBA" id="ARBA00022692"/>
    </source>
</evidence>
<keyword evidence="4 15" id="KW-0138">CF(0)</keyword>
<dbReference type="PANTHER" id="PTHR33445">
    <property type="entry name" value="ATP SYNTHASE SUBUNIT B', CHLOROPLASTIC"/>
    <property type="match status" value="1"/>
</dbReference>
<keyword evidence="18" id="KW-0732">Signal</keyword>
<comment type="similarity">
    <text evidence="1 15 16">Belongs to the ATPase B chain family.</text>
</comment>
<evidence type="ECO:0000256" key="9">
    <source>
        <dbReference type="ARBA" id="ARBA00023136"/>
    </source>
</evidence>
<evidence type="ECO:0000256" key="7">
    <source>
        <dbReference type="ARBA" id="ARBA00022989"/>
    </source>
</evidence>
<dbReference type="GO" id="GO:0005886">
    <property type="term" value="C:plasma membrane"/>
    <property type="evidence" value="ECO:0007669"/>
    <property type="project" value="UniProtKB-SubCell"/>
</dbReference>
<sequence length="216" mass="23320" precursor="true">MSFRLMSSCLLLMLALSGWLVDSPTAEAATDEHAATAEEHGGGHEGGDPNPLGFDIDLALFTGIVFLVLFAVLSKFAWPAISAALVEREKRIESNIAEAAVKHEEAKKLLLEHEAKLASAADEVRALLEEARRDAEHTKNQIIAEAKHAADQERDRSLRDVERATDAAMKTLAETSANLAVELAGKVVKQNISAEQQSQLVRDALGKLTSMSPSQN</sequence>
<evidence type="ECO:0000256" key="2">
    <source>
        <dbReference type="ARBA" id="ARBA00022448"/>
    </source>
</evidence>
<dbReference type="HAMAP" id="MF_01398">
    <property type="entry name" value="ATP_synth_b_bprime"/>
    <property type="match status" value="1"/>
</dbReference>
<dbReference type="GO" id="GO:0046933">
    <property type="term" value="F:proton-transporting ATP synthase activity, rotational mechanism"/>
    <property type="evidence" value="ECO:0007669"/>
    <property type="project" value="UniProtKB-UniRule"/>
</dbReference>
<evidence type="ECO:0000256" key="3">
    <source>
        <dbReference type="ARBA" id="ARBA00022475"/>
    </source>
</evidence>
<dbReference type="InterPro" id="IPR050059">
    <property type="entry name" value="ATP_synthase_B_chain"/>
</dbReference>
<evidence type="ECO:0000313" key="20">
    <source>
        <dbReference type="Proteomes" id="UP000323917"/>
    </source>
</evidence>
<dbReference type="EMBL" id="CP042913">
    <property type="protein sequence ID" value="QEG35698.1"/>
    <property type="molecule type" value="Genomic_DNA"/>
</dbReference>
<evidence type="ECO:0000256" key="6">
    <source>
        <dbReference type="ARBA" id="ARBA00022781"/>
    </source>
</evidence>
<dbReference type="OrthoDB" id="274361at2"/>
<comment type="subcellular location">
    <subcellularLocation>
        <location evidence="15">Cell membrane</location>
        <topology evidence="15">Single-pass membrane protein</topology>
    </subcellularLocation>
    <subcellularLocation>
        <location evidence="14">Endomembrane system</location>
        <topology evidence="14">Single-pass membrane protein</topology>
    </subcellularLocation>
</comment>
<keyword evidence="5 15" id="KW-0812">Transmembrane</keyword>